<dbReference type="GO" id="GO:0022857">
    <property type="term" value="F:transmembrane transporter activity"/>
    <property type="evidence" value="ECO:0007669"/>
    <property type="project" value="InterPro"/>
</dbReference>
<accession>A0A0C3D9V6</accession>
<reference evidence="7 8" key="1">
    <citation type="submission" date="2014-04" db="EMBL/GenBank/DDBJ databases">
        <authorList>
            <consortium name="DOE Joint Genome Institute"/>
            <person name="Kuo A."/>
            <person name="Martino E."/>
            <person name="Perotto S."/>
            <person name="Kohler A."/>
            <person name="Nagy L.G."/>
            <person name="Floudas D."/>
            <person name="Copeland A."/>
            <person name="Barry K.W."/>
            <person name="Cichocki N."/>
            <person name="Veneault-Fourrey C."/>
            <person name="LaButti K."/>
            <person name="Lindquist E.A."/>
            <person name="Lipzen A."/>
            <person name="Lundell T."/>
            <person name="Morin E."/>
            <person name="Murat C."/>
            <person name="Sun H."/>
            <person name="Tunlid A."/>
            <person name="Henrissat B."/>
            <person name="Grigoriev I.V."/>
            <person name="Hibbett D.S."/>
            <person name="Martin F."/>
            <person name="Nordberg H.P."/>
            <person name="Cantor M.N."/>
            <person name="Hua S.X."/>
        </authorList>
    </citation>
    <scope>NUCLEOTIDE SEQUENCE [LARGE SCALE GENOMIC DNA]</scope>
    <source>
        <strain evidence="7 8">Zn</strain>
    </source>
</reference>
<feature type="transmembrane region" description="Helical" evidence="6">
    <location>
        <begin position="68"/>
        <end position="86"/>
    </location>
</feature>
<evidence type="ECO:0000256" key="2">
    <source>
        <dbReference type="ARBA" id="ARBA00022448"/>
    </source>
</evidence>
<dbReference type="AlphaFoldDB" id="A0A0C3D9V6"/>
<evidence type="ECO:0000256" key="3">
    <source>
        <dbReference type="ARBA" id="ARBA00022692"/>
    </source>
</evidence>
<dbReference type="Gene3D" id="1.20.1740.10">
    <property type="entry name" value="Amino acid/polyamine transporter I"/>
    <property type="match status" value="1"/>
</dbReference>
<comment type="subcellular location">
    <subcellularLocation>
        <location evidence="1">Membrane</location>
        <topology evidence="1">Multi-pass membrane protein</topology>
    </subcellularLocation>
</comment>
<protein>
    <recommendedName>
        <fullName evidence="9">Amino acid permease/ SLC12A domain-containing protein</fullName>
    </recommendedName>
</protein>
<evidence type="ECO:0000256" key="4">
    <source>
        <dbReference type="ARBA" id="ARBA00022989"/>
    </source>
</evidence>
<dbReference type="HOGENOM" id="CLU_004495_0_3_1"/>
<feature type="transmembrane region" description="Helical" evidence="6">
    <location>
        <begin position="322"/>
        <end position="344"/>
    </location>
</feature>
<keyword evidence="5 6" id="KW-0472">Membrane</keyword>
<feature type="transmembrane region" description="Helical" evidence="6">
    <location>
        <begin position="271"/>
        <end position="294"/>
    </location>
</feature>
<dbReference type="EMBL" id="KN832870">
    <property type="protein sequence ID" value="KIN08099.1"/>
    <property type="molecule type" value="Genomic_DNA"/>
</dbReference>
<dbReference type="OrthoDB" id="4476201at2759"/>
<evidence type="ECO:0000256" key="1">
    <source>
        <dbReference type="ARBA" id="ARBA00004141"/>
    </source>
</evidence>
<dbReference type="PANTHER" id="PTHR45649:SF29">
    <property type="entry name" value="AMINO ACID TRANSPORTER (EUROFUNG)"/>
    <property type="match status" value="1"/>
</dbReference>
<dbReference type="FunCoup" id="A0A0C3D9V6">
    <property type="interactions" value="196"/>
</dbReference>
<name>A0A0C3D9V6_OIDMZ</name>
<gene>
    <name evidence="7" type="ORF">OIDMADRAFT_100007</name>
</gene>
<dbReference type="PANTHER" id="PTHR45649">
    <property type="entry name" value="AMINO-ACID PERMEASE BAT1"/>
    <property type="match status" value="1"/>
</dbReference>
<evidence type="ECO:0000256" key="6">
    <source>
        <dbReference type="SAM" id="Phobius"/>
    </source>
</evidence>
<dbReference type="InterPro" id="IPR002293">
    <property type="entry name" value="AA/rel_permease1"/>
</dbReference>
<feature type="transmembrane region" description="Helical" evidence="6">
    <location>
        <begin position="444"/>
        <end position="462"/>
    </location>
</feature>
<evidence type="ECO:0000313" key="7">
    <source>
        <dbReference type="EMBL" id="KIN08099.1"/>
    </source>
</evidence>
<keyword evidence="8" id="KW-1185">Reference proteome</keyword>
<dbReference type="GO" id="GO:0016020">
    <property type="term" value="C:membrane"/>
    <property type="evidence" value="ECO:0007669"/>
    <property type="project" value="UniProtKB-SubCell"/>
</dbReference>
<feature type="transmembrane region" description="Helical" evidence="6">
    <location>
        <begin position="98"/>
        <end position="117"/>
    </location>
</feature>
<dbReference type="STRING" id="913774.A0A0C3D9V6"/>
<feature type="transmembrane region" description="Helical" evidence="6">
    <location>
        <begin position="189"/>
        <end position="207"/>
    </location>
</feature>
<feature type="transmembrane region" description="Helical" evidence="6">
    <location>
        <begin position="32"/>
        <end position="56"/>
    </location>
</feature>
<feature type="transmembrane region" description="Helical" evidence="6">
    <location>
        <begin position="234"/>
        <end position="251"/>
    </location>
</feature>
<keyword evidence="4 6" id="KW-1133">Transmembrane helix</keyword>
<dbReference type="InParanoid" id="A0A0C3D9V6"/>
<dbReference type="Pfam" id="PF13520">
    <property type="entry name" value="AA_permease_2"/>
    <property type="match status" value="1"/>
</dbReference>
<evidence type="ECO:0000256" key="5">
    <source>
        <dbReference type="ARBA" id="ARBA00023136"/>
    </source>
</evidence>
<feature type="transmembrane region" description="Helical" evidence="6">
    <location>
        <begin position="374"/>
        <end position="394"/>
    </location>
</feature>
<reference evidence="8" key="2">
    <citation type="submission" date="2015-01" db="EMBL/GenBank/DDBJ databases">
        <title>Evolutionary Origins and Diversification of the Mycorrhizal Mutualists.</title>
        <authorList>
            <consortium name="DOE Joint Genome Institute"/>
            <consortium name="Mycorrhizal Genomics Consortium"/>
            <person name="Kohler A."/>
            <person name="Kuo A."/>
            <person name="Nagy L.G."/>
            <person name="Floudas D."/>
            <person name="Copeland A."/>
            <person name="Barry K.W."/>
            <person name="Cichocki N."/>
            <person name="Veneault-Fourrey C."/>
            <person name="LaButti K."/>
            <person name="Lindquist E.A."/>
            <person name="Lipzen A."/>
            <person name="Lundell T."/>
            <person name="Morin E."/>
            <person name="Murat C."/>
            <person name="Riley R."/>
            <person name="Ohm R."/>
            <person name="Sun H."/>
            <person name="Tunlid A."/>
            <person name="Henrissat B."/>
            <person name="Grigoriev I.V."/>
            <person name="Hibbett D.S."/>
            <person name="Martin F."/>
        </authorList>
    </citation>
    <scope>NUCLEOTIDE SEQUENCE [LARGE SCALE GENOMIC DNA]</scope>
    <source>
        <strain evidence="8">Zn</strain>
    </source>
</reference>
<feature type="transmembrane region" description="Helical" evidence="6">
    <location>
        <begin position="474"/>
        <end position="492"/>
    </location>
</feature>
<feature type="transmembrane region" description="Helical" evidence="6">
    <location>
        <begin position="400"/>
        <end position="423"/>
    </location>
</feature>
<sequence length="539" mass="58207">MPDGDIPTYEALSADEAALVALGYKQEFKREFSLWTSFCVSFAVLGLLPSVASTLTYGMGYAGTGGMVWGWLISWFFIQCVALGMAELCSSMPTSGGLYYASAVLAPPGWGPFAAWITGWSNWCTQVTGAPSVDYALSAMVLAAASVANPEYVPTEYQTFLLTVFVMLIHACISSMPTLWIANFNSYGSTLNMICLLVVVILIPASVTGSDTSPKFLPSSQVWAIQNGTEWPDGIAVLMSFLAIIWTMSGYDAPFHLSEECSNANIASPRAIALTASTGGLMGWALQLVIAYTVTDITAVMESPLGQPWASYLIQVLPQKTALAILAITICCGFSMGQGCMVAASRVTFAYARDGCFPMSFWIRRVNKYTYTPVNAVWFNTGVGICLLCLIFAGPVAIGAIFSVGAIAAYIAFTIPIFIKTFFVGDRFRRGPWHLGKFSKPIGMMASSFVLVMVPILCFPSVRGNDLTLQYMNWTAVVYGGPMTLVIAAWFISARHWFKGPVINVEHAMHEYGAQVEHIDGIGSISKGESSSDKKETEG</sequence>
<keyword evidence="3 6" id="KW-0812">Transmembrane</keyword>
<organism evidence="7 8">
    <name type="scientific">Oidiodendron maius (strain Zn)</name>
    <dbReference type="NCBI Taxonomy" id="913774"/>
    <lineage>
        <taxon>Eukaryota</taxon>
        <taxon>Fungi</taxon>
        <taxon>Dikarya</taxon>
        <taxon>Ascomycota</taxon>
        <taxon>Pezizomycotina</taxon>
        <taxon>Leotiomycetes</taxon>
        <taxon>Leotiomycetes incertae sedis</taxon>
        <taxon>Myxotrichaceae</taxon>
        <taxon>Oidiodendron</taxon>
    </lineage>
</organism>
<evidence type="ECO:0000313" key="8">
    <source>
        <dbReference type="Proteomes" id="UP000054321"/>
    </source>
</evidence>
<evidence type="ECO:0008006" key="9">
    <source>
        <dbReference type="Google" id="ProtNLM"/>
    </source>
</evidence>
<proteinExistence type="predicted"/>
<dbReference type="PIRSF" id="PIRSF006060">
    <property type="entry name" value="AA_transporter"/>
    <property type="match status" value="1"/>
</dbReference>
<keyword evidence="2" id="KW-0813">Transport</keyword>
<feature type="transmembrane region" description="Helical" evidence="6">
    <location>
        <begin position="160"/>
        <end position="182"/>
    </location>
</feature>
<dbReference type="Proteomes" id="UP000054321">
    <property type="component" value="Unassembled WGS sequence"/>
</dbReference>